<protein>
    <submittedName>
        <fullName evidence="2">Uncharacterized protein</fullName>
    </submittedName>
</protein>
<evidence type="ECO:0000313" key="2">
    <source>
        <dbReference type="EMBL" id="CAL4993605.1"/>
    </source>
</evidence>
<reference evidence="3" key="1">
    <citation type="submission" date="2024-06" db="EMBL/GenBank/DDBJ databases">
        <authorList>
            <person name="Ryan C."/>
        </authorList>
    </citation>
    <scope>NUCLEOTIDE SEQUENCE [LARGE SCALE GENOMIC DNA]</scope>
</reference>
<reference evidence="2 3" key="2">
    <citation type="submission" date="2024-10" db="EMBL/GenBank/DDBJ databases">
        <authorList>
            <person name="Ryan C."/>
        </authorList>
    </citation>
    <scope>NUCLEOTIDE SEQUENCE [LARGE SCALE GENOMIC DNA]</scope>
</reference>
<name>A0ABC9B5L0_9POAL</name>
<proteinExistence type="predicted"/>
<feature type="region of interest" description="Disordered" evidence="1">
    <location>
        <begin position="243"/>
        <end position="312"/>
    </location>
</feature>
<gene>
    <name evidence="2" type="ORF">URODEC1_LOCUS61594</name>
</gene>
<keyword evidence="3" id="KW-1185">Reference proteome</keyword>
<evidence type="ECO:0000313" key="3">
    <source>
        <dbReference type="Proteomes" id="UP001497457"/>
    </source>
</evidence>
<sequence>MAHFHRPNIVIFDETEVNYNNAPGQGLIVLVMPQSPHAHIDISHVQIQSALKQQTGVYVPPRNILRYLSDYVVATGSFEKANKILVNVALQIGEHHLAILPLTPGYGSIEVSIDARIPNSALQPTVPQDTGNYQPSEPLKLIVTGVPLVFWCQHDLLPRIFRNICHVCDVRFIPTDHAFSMLTYASRSTIPMMAQIGAVTGGGFVLNIWPIWINVNPAEPGDIQTLQANERPNQRLRYTIYPQQNGDEGAGPSGEGGALGAGHQQPGYFLEAPVDSSSDGLNQTLEDLGTGSTEVPETASPEITSSHLNIEG</sequence>
<organism evidence="2 3">
    <name type="scientific">Urochloa decumbens</name>
    <dbReference type="NCBI Taxonomy" id="240449"/>
    <lineage>
        <taxon>Eukaryota</taxon>
        <taxon>Viridiplantae</taxon>
        <taxon>Streptophyta</taxon>
        <taxon>Embryophyta</taxon>
        <taxon>Tracheophyta</taxon>
        <taxon>Spermatophyta</taxon>
        <taxon>Magnoliopsida</taxon>
        <taxon>Liliopsida</taxon>
        <taxon>Poales</taxon>
        <taxon>Poaceae</taxon>
        <taxon>PACMAD clade</taxon>
        <taxon>Panicoideae</taxon>
        <taxon>Panicodae</taxon>
        <taxon>Paniceae</taxon>
        <taxon>Melinidinae</taxon>
        <taxon>Urochloa</taxon>
    </lineage>
</organism>
<dbReference type="EMBL" id="OZ075134">
    <property type="protein sequence ID" value="CAL4993605.1"/>
    <property type="molecule type" value="Genomic_DNA"/>
</dbReference>
<feature type="compositionally biased region" description="Polar residues" evidence="1">
    <location>
        <begin position="275"/>
        <end position="312"/>
    </location>
</feature>
<dbReference type="Proteomes" id="UP001497457">
    <property type="component" value="Chromosome 24b"/>
</dbReference>
<accession>A0ABC9B5L0</accession>
<evidence type="ECO:0000256" key="1">
    <source>
        <dbReference type="SAM" id="MobiDB-lite"/>
    </source>
</evidence>
<dbReference type="AlphaFoldDB" id="A0ABC9B5L0"/>
<feature type="compositionally biased region" description="Gly residues" evidence="1">
    <location>
        <begin position="248"/>
        <end position="260"/>
    </location>
</feature>